<feature type="non-terminal residue" evidence="1">
    <location>
        <position position="1"/>
    </location>
</feature>
<name>A0A9N9DMZ7_9GLOM</name>
<proteinExistence type="predicted"/>
<comment type="caution">
    <text evidence="1">The sequence shown here is derived from an EMBL/GenBank/DDBJ whole genome shotgun (WGS) entry which is preliminary data.</text>
</comment>
<keyword evidence="2" id="KW-1185">Reference proteome</keyword>
<evidence type="ECO:0000313" key="1">
    <source>
        <dbReference type="EMBL" id="CAG8644401.1"/>
    </source>
</evidence>
<reference evidence="1" key="1">
    <citation type="submission" date="2021-06" db="EMBL/GenBank/DDBJ databases">
        <authorList>
            <person name="Kallberg Y."/>
            <person name="Tangrot J."/>
            <person name="Rosling A."/>
        </authorList>
    </citation>
    <scope>NUCLEOTIDE SEQUENCE</scope>
    <source>
        <strain evidence="1">FL130A</strain>
    </source>
</reference>
<gene>
    <name evidence="1" type="ORF">ALEPTO_LOCUS9815</name>
</gene>
<organism evidence="1 2">
    <name type="scientific">Ambispora leptoticha</name>
    <dbReference type="NCBI Taxonomy" id="144679"/>
    <lineage>
        <taxon>Eukaryota</taxon>
        <taxon>Fungi</taxon>
        <taxon>Fungi incertae sedis</taxon>
        <taxon>Mucoromycota</taxon>
        <taxon>Glomeromycotina</taxon>
        <taxon>Glomeromycetes</taxon>
        <taxon>Archaeosporales</taxon>
        <taxon>Ambisporaceae</taxon>
        <taxon>Ambispora</taxon>
    </lineage>
</organism>
<dbReference type="AlphaFoldDB" id="A0A9N9DMZ7"/>
<sequence length="51" mass="5688">VGRVELVTNESFVRQLVNFGTVSSTQGELADSLDIRGRPRVRHFNLLAFAD</sequence>
<dbReference type="EMBL" id="CAJVPS010008629">
    <property type="protein sequence ID" value="CAG8644401.1"/>
    <property type="molecule type" value="Genomic_DNA"/>
</dbReference>
<evidence type="ECO:0000313" key="2">
    <source>
        <dbReference type="Proteomes" id="UP000789508"/>
    </source>
</evidence>
<accession>A0A9N9DMZ7</accession>
<protein>
    <submittedName>
        <fullName evidence="1">14658_t:CDS:1</fullName>
    </submittedName>
</protein>
<dbReference type="Proteomes" id="UP000789508">
    <property type="component" value="Unassembled WGS sequence"/>
</dbReference>